<reference evidence="3" key="1">
    <citation type="submission" date="2023-06" db="EMBL/GenBank/DDBJ databases">
        <title>Genome-scale phylogeny and comparative genomics of the fungal order Sordariales.</title>
        <authorList>
            <consortium name="Lawrence Berkeley National Laboratory"/>
            <person name="Hensen N."/>
            <person name="Bonometti L."/>
            <person name="Westerberg I."/>
            <person name="Brannstrom I.O."/>
            <person name="Guillou S."/>
            <person name="Cros-Aarteil S."/>
            <person name="Calhoun S."/>
            <person name="Haridas S."/>
            <person name="Kuo A."/>
            <person name="Mondo S."/>
            <person name="Pangilinan J."/>
            <person name="Riley R."/>
            <person name="LaButti K."/>
            <person name="Andreopoulos B."/>
            <person name="Lipzen A."/>
            <person name="Chen C."/>
            <person name="Yanf M."/>
            <person name="Daum C."/>
            <person name="Ng V."/>
            <person name="Clum A."/>
            <person name="Steindorff A."/>
            <person name="Ohm R."/>
            <person name="Martin F."/>
            <person name="Silar P."/>
            <person name="Natvig D."/>
            <person name="Lalanne C."/>
            <person name="Gautier V."/>
            <person name="Ament-velasquez S.L."/>
            <person name="Kruys A."/>
            <person name="Hutchinson M.I."/>
            <person name="Powell A.J."/>
            <person name="Barry K."/>
            <person name="Miller A.N."/>
            <person name="Grigoriev I.V."/>
            <person name="Debuchy R."/>
            <person name="Gladieux P."/>
            <person name="Thoren M.H."/>
            <person name="Johannesson H."/>
        </authorList>
    </citation>
    <scope>NUCLEOTIDE SEQUENCE</scope>
    <source>
        <strain evidence="3">SMH3187-1</strain>
    </source>
</reference>
<organism evidence="3 4">
    <name type="scientific">Schizothecium vesticola</name>
    <dbReference type="NCBI Taxonomy" id="314040"/>
    <lineage>
        <taxon>Eukaryota</taxon>
        <taxon>Fungi</taxon>
        <taxon>Dikarya</taxon>
        <taxon>Ascomycota</taxon>
        <taxon>Pezizomycotina</taxon>
        <taxon>Sordariomycetes</taxon>
        <taxon>Sordariomycetidae</taxon>
        <taxon>Sordariales</taxon>
        <taxon>Schizotheciaceae</taxon>
        <taxon>Schizothecium</taxon>
    </lineage>
</organism>
<feature type="compositionally biased region" description="Basic residues" evidence="1">
    <location>
        <begin position="188"/>
        <end position="198"/>
    </location>
</feature>
<gene>
    <name evidence="3" type="ORF">B0T18DRAFT_389145</name>
</gene>
<keyword evidence="4" id="KW-1185">Reference proteome</keyword>
<dbReference type="EMBL" id="JAUKUD010000003">
    <property type="protein sequence ID" value="KAK0749584.1"/>
    <property type="molecule type" value="Genomic_DNA"/>
</dbReference>
<evidence type="ECO:0000256" key="1">
    <source>
        <dbReference type="SAM" id="MobiDB-lite"/>
    </source>
</evidence>
<evidence type="ECO:0000313" key="4">
    <source>
        <dbReference type="Proteomes" id="UP001172155"/>
    </source>
</evidence>
<proteinExistence type="predicted"/>
<accession>A0AA40F1N3</accession>
<keyword evidence="2" id="KW-0472">Membrane</keyword>
<feature type="region of interest" description="Disordered" evidence="1">
    <location>
        <begin position="177"/>
        <end position="213"/>
    </location>
</feature>
<sequence>MSYANGADSLGNATSTSPENRLGGDGSGPFKMTAVEIAVICIVFAIFSAIVSLVIYCRVLHQRREADWDNQRRERKRRAQAFFGSLPGGQGIELADSSGGGGSKDVAGNPSTSVERLFNIPLPGTSSGGGVSPKMIGKGNDGGGSADLEAAVQGNAYIQRKSIWKYVHWRDQSTTVRQRHMMPDPAPRRSRWTRACRRSKPDEEDAAPKNPYV</sequence>
<feature type="region of interest" description="Disordered" evidence="1">
    <location>
        <begin position="1"/>
        <end position="24"/>
    </location>
</feature>
<feature type="transmembrane region" description="Helical" evidence="2">
    <location>
        <begin position="37"/>
        <end position="57"/>
    </location>
</feature>
<keyword evidence="2" id="KW-0812">Transmembrane</keyword>
<dbReference type="AlphaFoldDB" id="A0AA40F1N3"/>
<dbReference type="Proteomes" id="UP001172155">
    <property type="component" value="Unassembled WGS sequence"/>
</dbReference>
<evidence type="ECO:0000256" key="2">
    <source>
        <dbReference type="SAM" id="Phobius"/>
    </source>
</evidence>
<keyword evidence="2" id="KW-1133">Transmembrane helix</keyword>
<name>A0AA40F1N3_9PEZI</name>
<protein>
    <submittedName>
        <fullName evidence="3">Uncharacterized protein</fullName>
    </submittedName>
</protein>
<comment type="caution">
    <text evidence="3">The sequence shown here is derived from an EMBL/GenBank/DDBJ whole genome shotgun (WGS) entry which is preliminary data.</text>
</comment>
<evidence type="ECO:0000313" key="3">
    <source>
        <dbReference type="EMBL" id="KAK0749584.1"/>
    </source>
</evidence>